<keyword evidence="1" id="KW-0479">Metal-binding</keyword>
<reference evidence="5" key="1">
    <citation type="journal article" date="2019" name="Gigascience">
        <title>De novo genome assembly of the endangered Acer yangbiense, a plant species with extremely small populations endemic to Yunnan Province, China.</title>
        <authorList>
            <person name="Yang J."/>
            <person name="Wariss H.M."/>
            <person name="Tao L."/>
            <person name="Zhang R."/>
            <person name="Yun Q."/>
            <person name="Hollingsworth P."/>
            <person name="Dao Z."/>
            <person name="Luo G."/>
            <person name="Guo H."/>
            <person name="Ma Y."/>
            <person name="Sun W."/>
        </authorList>
    </citation>
    <scope>NUCLEOTIDE SEQUENCE [LARGE SCALE GENOMIC DNA]</scope>
    <source>
        <strain evidence="5">cv. Malutang</strain>
    </source>
</reference>
<gene>
    <name evidence="4" type="ORF">EZV62_001165</name>
</gene>
<feature type="domain" description="CCHC-type" evidence="3">
    <location>
        <begin position="262"/>
        <end position="276"/>
    </location>
</feature>
<feature type="region of interest" description="Disordered" evidence="2">
    <location>
        <begin position="220"/>
        <end position="239"/>
    </location>
</feature>
<dbReference type="SMART" id="SM00343">
    <property type="entry name" value="ZnF_C2HC"/>
    <property type="match status" value="1"/>
</dbReference>
<keyword evidence="1" id="KW-0862">Zinc</keyword>
<protein>
    <recommendedName>
        <fullName evidence="3">CCHC-type domain-containing protein</fullName>
    </recommendedName>
</protein>
<dbReference type="OrthoDB" id="1909174at2759"/>
<evidence type="ECO:0000259" key="3">
    <source>
        <dbReference type="PROSITE" id="PS50158"/>
    </source>
</evidence>
<keyword evidence="5" id="KW-1185">Reference proteome</keyword>
<dbReference type="GO" id="GO:0008270">
    <property type="term" value="F:zinc ion binding"/>
    <property type="evidence" value="ECO:0007669"/>
    <property type="project" value="UniProtKB-KW"/>
</dbReference>
<dbReference type="PROSITE" id="PS50158">
    <property type="entry name" value="ZF_CCHC"/>
    <property type="match status" value="1"/>
</dbReference>
<organism evidence="4 5">
    <name type="scientific">Acer yangbiense</name>
    <dbReference type="NCBI Taxonomy" id="1000413"/>
    <lineage>
        <taxon>Eukaryota</taxon>
        <taxon>Viridiplantae</taxon>
        <taxon>Streptophyta</taxon>
        <taxon>Embryophyta</taxon>
        <taxon>Tracheophyta</taxon>
        <taxon>Spermatophyta</taxon>
        <taxon>Magnoliopsida</taxon>
        <taxon>eudicotyledons</taxon>
        <taxon>Gunneridae</taxon>
        <taxon>Pentapetalae</taxon>
        <taxon>rosids</taxon>
        <taxon>malvids</taxon>
        <taxon>Sapindales</taxon>
        <taxon>Sapindaceae</taxon>
        <taxon>Hippocastanoideae</taxon>
        <taxon>Acereae</taxon>
        <taxon>Acer</taxon>
    </lineage>
</organism>
<dbReference type="Gene3D" id="4.10.60.10">
    <property type="entry name" value="Zinc finger, CCHC-type"/>
    <property type="match status" value="1"/>
</dbReference>
<feature type="compositionally biased region" description="Basic residues" evidence="2">
    <location>
        <begin position="220"/>
        <end position="232"/>
    </location>
</feature>
<dbReference type="Pfam" id="PF00098">
    <property type="entry name" value="zf-CCHC"/>
    <property type="match status" value="1"/>
</dbReference>
<evidence type="ECO:0000313" key="4">
    <source>
        <dbReference type="EMBL" id="TXG72586.1"/>
    </source>
</evidence>
<keyword evidence="1" id="KW-0863">Zinc-finger</keyword>
<evidence type="ECO:0000313" key="5">
    <source>
        <dbReference type="Proteomes" id="UP000323000"/>
    </source>
</evidence>
<dbReference type="InterPro" id="IPR036875">
    <property type="entry name" value="Znf_CCHC_sf"/>
</dbReference>
<comment type="caution">
    <text evidence="4">The sequence shown here is derived from an EMBL/GenBank/DDBJ whole genome shotgun (WGS) entry which is preliminary data.</text>
</comment>
<dbReference type="PANTHER" id="PTHR35317:SF18">
    <property type="entry name" value="RNA-DIRECTED DNA POLYMERASE"/>
    <property type="match status" value="1"/>
</dbReference>
<dbReference type="GO" id="GO:0003676">
    <property type="term" value="F:nucleic acid binding"/>
    <property type="evidence" value="ECO:0007669"/>
    <property type="project" value="InterPro"/>
</dbReference>
<dbReference type="PANTHER" id="PTHR35317">
    <property type="entry name" value="OS04G0629600 PROTEIN"/>
    <property type="match status" value="1"/>
</dbReference>
<dbReference type="Pfam" id="PF14223">
    <property type="entry name" value="Retrotran_gag_2"/>
    <property type="match status" value="1"/>
</dbReference>
<evidence type="ECO:0000256" key="2">
    <source>
        <dbReference type="SAM" id="MobiDB-lite"/>
    </source>
</evidence>
<dbReference type="AlphaFoldDB" id="A0A5C7IVN0"/>
<evidence type="ECO:0000256" key="1">
    <source>
        <dbReference type="PROSITE-ProRule" id="PRU00047"/>
    </source>
</evidence>
<dbReference type="EMBL" id="VAHF01000001">
    <property type="protein sequence ID" value="TXG72586.1"/>
    <property type="molecule type" value="Genomic_DNA"/>
</dbReference>
<proteinExistence type="predicted"/>
<dbReference type="InterPro" id="IPR001878">
    <property type="entry name" value="Znf_CCHC"/>
</dbReference>
<dbReference type="SUPFAM" id="SSF57756">
    <property type="entry name" value="Retrovirus zinc finger-like domains"/>
    <property type="match status" value="1"/>
</dbReference>
<dbReference type="Proteomes" id="UP000323000">
    <property type="component" value="Chromosome 1"/>
</dbReference>
<name>A0A5C7IVN0_9ROSI</name>
<accession>A0A5C7IVN0</accession>
<sequence length="404" mass="46616">MASTSMSIVAELNKGEKLNGDNYEMWHRKVQLILEEQEAFETLTNTMVEPLNGSTAQHRRDMETYHTWKRKNRSSMTDALMCDYDGFGITQDMWITLKDKFGGTSTTKLMRLTIKFDIYKKRQNHDMRQHLGEMSNMIHELKFAGHSLTDEQQIQAMIRSLPNNWENVKINMTHNDNIKTFNDISHHVELEDDRLEATKASGQLYMAESSRRKTKSFMRKGKKRNFQKRKGKGPKENFKKSETRYRKRGNSAGFKKDKANLKCYNCDKLGHFARECTIPKKVTALEASAAKYRPGKGKLKLVHRDTILSSKFHDHRHLFHARMQRDIKRVTAITCHRISSVKSYEMANLEAGVVSGFDLGVGESTISNLLDNRGCHADKRRYKVKYGDGSYTKGTLMLETLTIG</sequence>